<keyword evidence="3" id="KW-1185">Reference proteome</keyword>
<evidence type="ECO:0000256" key="1">
    <source>
        <dbReference type="SAM" id="SignalP"/>
    </source>
</evidence>
<dbReference type="AlphaFoldDB" id="A0A1Y2CC40"/>
<name>A0A1Y2CC40_9FUNG</name>
<dbReference type="PANTHER" id="PTHR40050:SF1">
    <property type="entry name" value="INNER SPORE COAT PROTEIN H"/>
    <property type="match status" value="1"/>
</dbReference>
<dbReference type="OrthoDB" id="2144009at2759"/>
<dbReference type="Proteomes" id="UP000193920">
    <property type="component" value="Unassembled WGS sequence"/>
</dbReference>
<feature type="signal peptide" evidence="1">
    <location>
        <begin position="1"/>
        <end position="19"/>
    </location>
</feature>
<gene>
    <name evidence="2" type="ORF">LY90DRAFT_509615</name>
</gene>
<evidence type="ECO:0000313" key="2">
    <source>
        <dbReference type="EMBL" id="ORY44602.1"/>
    </source>
</evidence>
<organism evidence="2 3">
    <name type="scientific">Neocallimastix californiae</name>
    <dbReference type="NCBI Taxonomy" id="1754190"/>
    <lineage>
        <taxon>Eukaryota</taxon>
        <taxon>Fungi</taxon>
        <taxon>Fungi incertae sedis</taxon>
        <taxon>Chytridiomycota</taxon>
        <taxon>Chytridiomycota incertae sedis</taxon>
        <taxon>Neocallimastigomycetes</taxon>
        <taxon>Neocallimastigales</taxon>
        <taxon>Neocallimastigaceae</taxon>
        <taxon>Neocallimastix</taxon>
    </lineage>
</organism>
<reference evidence="2 3" key="1">
    <citation type="submission" date="2016-08" db="EMBL/GenBank/DDBJ databases">
        <title>A Parts List for Fungal Cellulosomes Revealed by Comparative Genomics.</title>
        <authorList>
            <consortium name="DOE Joint Genome Institute"/>
            <person name="Haitjema C.H."/>
            <person name="Gilmore S.P."/>
            <person name="Henske J.K."/>
            <person name="Solomon K.V."/>
            <person name="De Groot R."/>
            <person name="Kuo A."/>
            <person name="Mondo S.J."/>
            <person name="Salamov A.A."/>
            <person name="Labutti K."/>
            <person name="Zhao Z."/>
            <person name="Chiniquy J."/>
            <person name="Barry K."/>
            <person name="Brewer H.M."/>
            <person name="Purvine S.O."/>
            <person name="Wright A.T."/>
            <person name="Boxma B."/>
            <person name="Van Alen T."/>
            <person name="Hackstein J.H."/>
            <person name="Baker S.E."/>
            <person name="Grigoriev I.V."/>
            <person name="O'Malley M.A."/>
        </authorList>
    </citation>
    <scope>NUCLEOTIDE SEQUENCE [LARGE SCALE GENOMIC DNA]</scope>
    <source>
        <strain evidence="2 3">G1</strain>
    </source>
</reference>
<dbReference type="Pfam" id="PF08757">
    <property type="entry name" value="CotH"/>
    <property type="match status" value="1"/>
</dbReference>
<dbReference type="STRING" id="1754190.A0A1Y2CC40"/>
<dbReference type="PANTHER" id="PTHR40050">
    <property type="entry name" value="INNER SPORE COAT PROTEIN H"/>
    <property type="match status" value="1"/>
</dbReference>
<comment type="caution">
    <text evidence="2">The sequence shown here is derived from an EMBL/GenBank/DDBJ whole genome shotgun (WGS) entry which is preliminary data.</text>
</comment>
<sequence length="582" mass="67065">MKVNSLSLALSTLIVLTKAEKWKFNVVSIKTSEYSLGLKYDNKIIRMSSEVYPLFTTTIESGSSSSYKYVVLDKDEKVVEEEDILRTYTPETSSINEVFNRHNKKVDVPSFPKVYDKPLFNGGTDKYQPYDDNQIYTVYAKCNENEYNYLKYNSFVNVNGSNLINQETANCTVTFITPNDVYQRNGAIELIGFDSRRYKKLSWKIKMDKKILGRKSLKLRANSNDASLMRDKLTSELYKSLDVPTYSSAYARLIINDDVYGLYSIVDSIGGNWIASAIHGNDKARVGYTYKTFAGANLEYHGDSPSEYNPGVYKIAEIDKDDINANGNDYYRLIQFTKAYKEWDDQYGNDQSNAAVEALEKFFNLDSLLRQMVVEALVFAFDDFWANSGNFALYYNPEQDKYQIIPYDFDGSFYGNKGSPRFNSNYLTEPMDCFNWAEKARNNEDTYFISRLFKHDLIKKKYDKIMHDTLTKVFNVPVMSTMIDSLEQLIEEDVEWSSGLIDILDPNITGYINHYTLSDFKGNINYSKVPYNPKVNQNQSQFGLKQWIKSRSEECVTYVSLVGVPEEEEASSKNFILFIIKL</sequence>
<dbReference type="InterPro" id="IPR014867">
    <property type="entry name" value="Spore_coat_CotH_CotH2/3/7"/>
</dbReference>
<dbReference type="EMBL" id="MCOG01000113">
    <property type="protein sequence ID" value="ORY44602.1"/>
    <property type="molecule type" value="Genomic_DNA"/>
</dbReference>
<feature type="chain" id="PRO_5012463379" evidence="1">
    <location>
        <begin position="20"/>
        <end position="582"/>
    </location>
</feature>
<accession>A0A1Y2CC40</accession>
<evidence type="ECO:0000313" key="3">
    <source>
        <dbReference type="Proteomes" id="UP000193920"/>
    </source>
</evidence>
<proteinExistence type="predicted"/>
<protein>
    <submittedName>
        <fullName evidence="2">Coth-domain-containing protein</fullName>
    </submittedName>
</protein>
<keyword evidence="1" id="KW-0732">Signal</keyword>